<evidence type="ECO:0000313" key="3">
    <source>
        <dbReference type="Proteomes" id="UP000605784"/>
    </source>
</evidence>
<dbReference type="Gene3D" id="3.20.20.190">
    <property type="entry name" value="Phosphatidylinositol (PI) phosphodiesterase"/>
    <property type="match status" value="1"/>
</dbReference>
<dbReference type="AlphaFoldDB" id="A0A830GJ98"/>
<dbReference type="PANTHER" id="PTHR46211:SF14">
    <property type="entry name" value="GLYCEROPHOSPHODIESTER PHOSPHODIESTERASE"/>
    <property type="match status" value="1"/>
</dbReference>
<dbReference type="PROSITE" id="PS51704">
    <property type="entry name" value="GP_PDE"/>
    <property type="match status" value="1"/>
</dbReference>
<reference evidence="2" key="2">
    <citation type="submission" date="2020-09" db="EMBL/GenBank/DDBJ databases">
        <authorList>
            <person name="Sun Q."/>
            <person name="Ohkuma M."/>
        </authorList>
    </citation>
    <scope>NUCLEOTIDE SEQUENCE</scope>
    <source>
        <strain evidence="2">JCM 17820</strain>
    </source>
</reference>
<dbReference type="GO" id="GO:0008081">
    <property type="term" value="F:phosphoric diester hydrolase activity"/>
    <property type="evidence" value="ECO:0007669"/>
    <property type="project" value="InterPro"/>
</dbReference>
<evidence type="ECO:0000259" key="1">
    <source>
        <dbReference type="PROSITE" id="PS51704"/>
    </source>
</evidence>
<dbReference type="GO" id="GO:0006629">
    <property type="term" value="P:lipid metabolic process"/>
    <property type="evidence" value="ECO:0007669"/>
    <property type="project" value="InterPro"/>
</dbReference>
<dbReference type="InterPro" id="IPR017946">
    <property type="entry name" value="PLC-like_Pdiesterase_TIM-brl"/>
</dbReference>
<dbReference type="Pfam" id="PF03009">
    <property type="entry name" value="GDPD"/>
    <property type="match status" value="1"/>
</dbReference>
<dbReference type="EMBL" id="BMOU01000001">
    <property type="protein sequence ID" value="GGN87914.1"/>
    <property type="molecule type" value="Genomic_DNA"/>
</dbReference>
<keyword evidence="3" id="KW-1185">Reference proteome</keyword>
<dbReference type="CDD" id="cd08556">
    <property type="entry name" value="GDPD"/>
    <property type="match status" value="1"/>
</dbReference>
<protein>
    <submittedName>
        <fullName evidence="2">Glycerophosphoryl diester phosphodiesterase</fullName>
    </submittedName>
</protein>
<sequence>MTTPTVVAHRGFAGQNPENTVAAVRAAAESGVDAVEIDVQPTADGDVVVFHDRRLDGRGESRGITDGEGVVWKQSTDVVTTARVLGTEERVPLLETVLAAVPDHVTVNVELKNPGSDAVRPGQALNSEERERAKQRWLPFVESVYRVVDQFQNDVVYSSFYEGALATAVEQAPDASVAVLVAPECVDAGVTVARRYDVDGVNVPVSTLSEDGSERLAATAADVDAPLYCWTVCDWQDARRALDSGADGIIADYANLDTFACI</sequence>
<gene>
    <name evidence="2" type="ORF">GCM10009030_07040</name>
</gene>
<dbReference type="Proteomes" id="UP000605784">
    <property type="component" value="Unassembled WGS sequence"/>
</dbReference>
<feature type="domain" description="GP-PDE" evidence="1">
    <location>
        <begin position="4"/>
        <end position="261"/>
    </location>
</feature>
<organism evidence="2 3">
    <name type="scientific">Haloarcula pellucida</name>
    <dbReference type="NCBI Taxonomy" id="1427151"/>
    <lineage>
        <taxon>Archaea</taxon>
        <taxon>Methanobacteriati</taxon>
        <taxon>Methanobacteriota</taxon>
        <taxon>Stenosarchaea group</taxon>
        <taxon>Halobacteria</taxon>
        <taxon>Halobacteriales</taxon>
        <taxon>Haloarculaceae</taxon>
        <taxon>Haloarcula</taxon>
    </lineage>
</organism>
<dbReference type="SUPFAM" id="SSF51695">
    <property type="entry name" value="PLC-like phosphodiesterases"/>
    <property type="match status" value="1"/>
</dbReference>
<evidence type="ECO:0000313" key="2">
    <source>
        <dbReference type="EMBL" id="GGN87914.1"/>
    </source>
</evidence>
<dbReference type="InterPro" id="IPR030395">
    <property type="entry name" value="GP_PDE_dom"/>
</dbReference>
<proteinExistence type="predicted"/>
<comment type="caution">
    <text evidence="2">The sequence shown here is derived from an EMBL/GenBank/DDBJ whole genome shotgun (WGS) entry which is preliminary data.</text>
</comment>
<dbReference type="RefSeq" id="WP_188994579.1">
    <property type="nucleotide sequence ID" value="NZ_BMOU01000001.1"/>
</dbReference>
<accession>A0A830GJ98</accession>
<reference evidence="2" key="1">
    <citation type="journal article" date="2014" name="Int. J. Syst. Evol. Microbiol.">
        <title>Complete genome sequence of Corynebacterium casei LMG S-19264T (=DSM 44701T), isolated from a smear-ripened cheese.</title>
        <authorList>
            <consortium name="US DOE Joint Genome Institute (JGI-PGF)"/>
            <person name="Walter F."/>
            <person name="Albersmeier A."/>
            <person name="Kalinowski J."/>
            <person name="Ruckert C."/>
        </authorList>
    </citation>
    <scope>NUCLEOTIDE SEQUENCE</scope>
    <source>
        <strain evidence="2">JCM 17820</strain>
    </source>
</reference>
<name>A0A830GJ98_9EURY</name>
<dbReference type="PANTHER" id="PTHR46211">
    <property type="entry name" value="GLYCEROPHOSPHORYL DIESTER PHOSPHODIESTERASE"/>
    <property type="match status" value="1"/>
</dbReference>